<proteinExistence type="predicted"/>
<protein>
    <submittedName>
        <fullName evidence="1">NRDE family protein</fullName>
    </submittedName>
</protein>
<organism evidence="1 2">
    <name type="scientific">Legionella bononiensis</name>
    <dbReference type="NCBI Taxonomy" id="2793102"/>
    <lineage>
        <taxon>Bacteria</taxon>
        <taxon>Pseudomonadati</taxon>
        <taxon>Pseudomonadota</taxon>
        <taxon>Gammaproteobacteria</taxon>
        <taxon>Legionellales</taxon>
        <taxon>Legionellaceae</taxon>
        <taxon>Legionella</taxon>
    </lineage>
</organism>
<dbReference type="Pfam" id="PF05742">
    <property type="entry name" value="TANGO2"/>
    <property type="match status" value="1"/>
</dbReference>
<reference evidence="1 2" key="1">
    <citation type="submission" date="2020-12" db="EMBL/GenBank/DDBJ databases">
        <title>WGS of Legionella: environmental sample.</title>
        <authorList>
            <person name="Cristino S."/>
            <person name="Girolamini L."/>
            <person name="Salaris S."/>
            <person name="Pascale M.R."/>
            <person name="Mazzotta M."/>
            <person name="Orsini M."/>
            <person name="Grottola A."/>
        </authorList>
    </citation>
    <scope>NUCLEOTIDE SEQUENCE [LARGE SCALE GENOMIC DNA]</scope>
    <source>
        <strain evidence="1 2">30cs62</strain>
    </source>
</reference>
<evidence type="ECO:0000313" key="2">
    <source>
        <dbReference type="Proteomes" id="UP000809910"/>
    </source>
</evidence>
<dbReference type="PANTHER" id="PTHR17985:SF8">
    <property type="entry name" value="TRANSPORT AND GOLGI ORGANIZATION PROTEIN 2 HOMOLOG"/>
    <property type="match status" value="1"/>
</dbReference>
<evidence type="ECO:0000313" key="1">
    <source>
        <dbReference type="EMBL" id="MBL7527036.1"/>
    </source>
</evidence>
<dbReference type="PANTHER" id="PTHR17985">
    <property type="entry name" value="SER/THR-RICH PROTEIN T10 IN DGCR REGION"/>
    <property type="match status" value="1"/>
</dbReference>
<comment type="caution">
    <text evidence="1">The sequence shown here is derived from an EMBL/GenBank/DDBJ whole genome shotgun (WGS) entry which is preliminary data.</text>
</comment>
<dbReference type="RefSeq" id="WP_203107805.1">
    <property type="nucleotide sequence ID" value="NZ_JADOBG010000002.1"/>
</dbReference>
<sequence>MCLALIAIDQHPLFPLILLSNRDEFYKRSSTPADYWHDNPNIYSGKDLVGNGTWLGVHGLGHFSLVTNYRNPKMHQSSMRSRGHLVAQYLLESDRISPEDYLEYIKLTADQYNPFNLLVGTMQDVYYYSNVSGEIKKLSSGLYGLSNHLLDTPWYKVSRAKELFNNTKHQLTACSEPEQIIELLFPILFDTKSSPEHLLPETGIEHHLEQLLSSIYIDIPEYGYGTNQSSVVVFAKNRIAFSEIKIEEGRALPLKTTKIKPALYR</sequence>
<dbReference type="Proteomes" id="UP000809910">
    <property type="component" value="Unassembled WGS sequence"/>
</dbReference>
<dbReference type="EMBL" id="JADWVN010000019">
    <property type="protein sequence ID" value="MBL7527036.1"/>
    <property type="molecule type" value="Genomic_DNA"/>
</dbReference>
<name>A0ABS1WCF7_9GAMM</name>
<gene>
    <name evidence="1" type="ORF">I5282_10690</name>
</gene>
<accession>A0ABS1WCF7</accession>
<keyword evidence="2" id="KW-1185">Reference proteome</keyword>
<dbReference type="InterPro" id="IPR008551">
    <property type="entry name" value="TANGO2"/>
</dbReference>